<keyword evidence="2" id="KW-1185">Reference proteome</keyword>
<dbReference type="AlphaFoldDB" id="A0AA37GZG8"/>
<sequence length="61" mass="7324">MDPELRYFQRVARVDPKLPRYEAGDRSTHGYYISAVSFEVWDRHAPAPWWPGYRWDAPNSR</sequence>
<organism evidence="1 2">
    <name type="scientific">Colletotrichum liriopes</name>
    <dbReference type="NCBI Taxonomy" id="708192"/>
    <lineage>
        <taxon>Eukaryota</taxon>
        <taxon>Fungi</taxon>
        <taxon>Dikarya</taxon>
        <taxon>Ascomycota</taxon>
        <taxon>Pezizomycotina</taxon>
        <taxon>Sordariomycetes</taxon>
        <taxon>Hypocreomycetidae</taxon>
        <taxon>Glomerellales</taxon>
        <taxon>Glomerellaceae</taxon>
        <taxon>Colletotrichum</taxon>
        <taxon>Colletotrichum spaethianum species complex</taxon>
    </lineage>
</organism>
<comment type="caution">
    <text evidence="1">The sequence shown here is derived from an EMBL/GenBank/DDBJ whole genome shotgun (WGS) entry which is preliminary data.</text>
</comment>
<gene>
    <name evidence="1" type="ORF">ColLi_11691</name>
</gene>
<dbReference type="EMBL" id="BPPX01000036">
    <property type="protein sequence ID" value="GJC88853.1"/>
    <property type="molecule type" value="Genomic_DNA"/>
</dbReference>
<dbReference type="Proteomes" id="UP001055172">
    <property type="component" value="Unassembled WGS sequence"/>
</dbReference>
<proteinExistence type="predicted"/>
<name>A0AA37GZG8_9PEZI</name>
<accession>A0AA37GZG8</accession>
<evidence type="ECO:0000313" key="1">
    <source>
        <dbReference type="EMBL" id="GJC88853.1"/>
    </source>
</evidence>
<evidence type="ECO:0000313" key="2">
    <source>
        <dbReference type="Proteomes" id="UP001055172"/>
    </source>
</evidence>
<reference evidence="1 2" key="1">
    <citation type="submission" date="2021-07" db="EMBL/GenBank/DDBJ databases">
        <title>Genome data of Colletotrichum spaethianum.</title>
        <authorList>
            <person name="Utami Y.D."/>
            <person name="Hiruma K."/>
        </authorList>
    </citation>
    <scope>NUCLEOTIDE SEQUENCE [LARGE SCALE GENOMIC DNA]</scope>
    <source>
        <strain evidence="1 2">MAFF 242679</strain>
    </source>
</reference>
<protein>
    <submittedName>
        <fullName evidence="1">Uncharacterized protein</fullName>
    </submittedName>
</protein>